<dbReference type="SUPFAM" id="SSF46955">
    <property type="entry name" value="Putative DNA-binding domain"/>
    <property type="match status" value="1"/>
</dbReference>
<dbReference type="EMBL" id="CP009285">
    <property type="protein sequence ID" value="AIQ59312.1"/>
    <property type="molecule type" value="Genomic_DNA"/>
</dbReference>
<evidence type="ECO:0000256" key="1">
    <source>
        <dbReference type="ARBA" id="ARBA00023125"/>
    </source>
</evidence>
<dbReference type="InterPro" id="IPR047057">
    <property type="entry name" value="MerR_fam"/>
</dbReference>
<dbReference type="PANTHER" id="PTHR30204">
    <property type="entry name" value="REDOX-CYCLING DRUG-SENSING TRANSCRIPTIONAL ACTIVATOR SOXR"/>
    <property type="match status" value="1"/>
</dbReference>
<dbReference type="AlphaFoldDB" id="A0A089LEN2"/>
<dbReference type="Pfam" id="PF13411">
    <property type="entry name" value="MerR_1"/>
    <property type="match status" value="1"/>
</dbReference>
<evidence type="ECO:0000313" key="4">
    <source>
        <dbReference type="Proteomes" id="UP000029518"/>
    </source>
</evidence>
<reference evidence="3" key="1">
    <citation type="submission" date="2014-08" db="EMBL/GenBank/DDBJ databases">
        <title>Comparative genomics of the Paenibacillus odorifer group.</title>
        <authorList>
            <person name="den Bakker H.C."/>
            <person name="Tsai Y.-C.Y.-C."/>
            <person name="Martin N."/>
            <person name="Korlach J."/>
            <person name="Wiedmann M."/>
        </authorList>
    </citation>
    <scope>NUCLEOTIDE SEQUENCE [LARGE SCALE GENOMIC DNA]</scope>
    <source>
        <strain evidence="3">DSM 13188</strain>
    </source>
</reference>
<keyword evidence="1" id="KW-0238">DNA-binding</keyword>
<organism evidence="3 4">
    <name type="scientific">Paenibacillus borealis</name>
    <dbReference type="NCBI Taxonomy" id="160799"/>
    <lineage>
        <taxon>Bacteria</taxon>
        <taxon>Bacillati</taxon>
        <taxon>Bacillota</taxon>
        <taxon>Bacilli</taxon>
        <taxon>Bacillales</taxon>
        <taxon>Paenibacillaceae</taxon>
        <taxon>Paenibacillus</taxon>
    </lineage>
</organism>
<dbReference type="Proteomes" id="UP000029518">
    <property type="component" value="Chromosome"/>
</dbReference>
<dbReference type="Gene3D" id="1.10.1660.10">
    <property type="match status" value="1"/>
</dbReference>
<name>A0A089LEN2_PAEBO</name>
<dbReference type="InterPro" id="IPR000551">
    <property type="entry name" value="MerR-type_HTH_dom"/>
</dbReference>
<dbReference type="GO" id="GO:0003700">
    <property type="term" value="F:DNA-binding transcription factor activity"/>
    <property type="evidence" value="ECO:0007669"/>
    <property type="project" value="InterPro"/>
</dbReference>
<sequence length="124" mass="13949">MQIGAFVREMGTTADTVRYYMELSLLGPELKGNRYSFGEKEIRDFQAIVQLKQWGYAVKEIQCLFRHKAQSGCGTAGVLRFARDMLQERVHAIDSSIAELGRQRDGVLENLAEVEAVLGRVDVP</sequence>
<dbReference type="PANTHER" id="PTHR30204:SF96">
    <property type="entry name" value="CHROMOSOME-ANCHORING PROTEIN RACA"/>
    <property type="match status" value="1"/>
</dbReference>
<feature type="domain" description="HTH merR-type" evidence="2">
    <location>
        <begin position="1"/>
        <end position="67"/>
    </location>
</feature>
<evidence type="ECO:0000313" key="3">
    <source>
        <dbReference type="EMBL" id="AIQ59312.1"/>
    </source>
</evidence>
<dbReference type="GO" id="GO:0003677">
    <property type="term" value="F:DNA binding"/>
    <property type="evidence" value="ECO:0007669"/>
    <property type="project" value="UniProtKB-KW"/>
</dbReference>
<dbReference type="SMART" id="SM00422">
    <property type="entry name" value="HTH_MERR"/>
    <property type="match status" value="1"/>
</dbReference>
<dbReference type="InterPro" id="IPR009061">
    <property type="entry name" value="DNA-bd_dom_put_sf"/>
</dbReference>
<accession>A0A089LEN2</accession>
<proteinExistence type="predicted"/>
<dbReference type="HOGENOM" id="CLU_163332_0_0_9"/>
<protein>
    <recommendedName>
        <fullName evidence="2">HTH merR-type domain-containing protein</fullName>
    </recommendedName>
</protein>
<dbReference type="PROSITE" id="PS50937">
    <property type="entry name" value="HTH_MERR_2"/>
    <property type="match status" value="1"/>
</dbReference>
<evidence type="ECO:0000259" key="2">
    <source>
        <dbReference type="PROSITE" id="PS50937"/>
    </source>
</evidence>
<dbReference type="KEGG" id="pbd:PBOR_21960"/>
<gene>
    <name evidence="3" type="ORF">PBOR_21960</name>
</gene>
<keyword evidence="4" id="KW-1185">Reference proteome</keyword>
<dbReference type="OrthoDB" id="9791488at2"/>